<dbReference type="SMART" id="SM00028">
    <property type="entry name" value="TPR"/>
    <property type="match status" value="12"/>
</dbReference>
<feature type="non-terminal residue" evidence="3">
    <location>
        <position position="1"/>
    </location>
</feature>
<dbReference type="Pfam" id="PF13181">
    <property type="entry name" value="TPR_8"/>
    <property type="match status" value="2"/>
</dbReference>
<dbReference type="Gene3D" id="1.25.40.10">
    <property type="entry name" value="Tetratricopeptide repeat domain"/>
    <property type="match status" value="3"/>
</dbReference>
<keyword evidence="1" id="KW-0677">Repeat</keyword>
<evidence type="ECO:0000256" key="1">
    <source>
        <dbReference type="ARBA" id="ARBA00022737"/>
    </source>
</evidence>
<dbReference type="InterPro" id="IPR019734">
    <property type="entry name" value="TPR_rpt"/>
</dbReference>
<dbReference type="InterPro" id="IPR050498">
    <property type="entry name" value="Ycf3"/>
</dbReference>
<dbReference type="PROSITE" id="PS50005">
    <property type="entry name" value="TPR"/>
    <property type="match status" value="5"/>
</dbReference>
<dbReference type="SUPFAM" id="SSF48452">
    <property type="entry name" value="TPR-like"/>
    <property type="match status" value="2"/>
</dbReference>
<dbReference type="Pfam" id="PF13432">
    <property type="entry name" value="TPR_16"/>
    <property type="match status" value="2"/>
</dbReference>
<accession>A0A381W137</accession>
<sequence>VSLDLMSKKTYTGWETIRSVLGKSVAQIDPNDSQSLAWYDFQWKLAVGNDLASVTQVKKFSSKSLFVTVSDRVWFSALDSLREKIINTINQRAGSVLVNRIVLQESSVVNHTIKKPTKEKKHYSLEQNKIQTLEAGVKDESVKNILDRISRKLQVVSSVVILVFISNCTTISRDQVFQNMDLSDSYAVKAVEKLSGKKSRENIKDPRAYYHYLMALRALESHQFEQASENFRNVVQFDPDDFKFSHQLAINLIRAGKIEDAYQALRKSLSRFPDNPELNMMIGDILAVRGENERALSHYQTVIKAKSGLARAYLLSGAIYEVQRQYDDAEGMYRKVLQVESMNPLGHHYIARIHILKGKLEDAQKSLNQVLELKPNFLQSREWLAWLLEVQGKPDEAKKQYKILLKLNPLSEKIHKRMTAMRGLIMPMDVDSGKYRAAAEEILGAPDVHMKIGAVYYEQGIYLKVLDEFQLLQDRGEANEILMVLGRVYEILGRVDKAIQEINRLVKVEPRSVNLLIYLARLHSMNKHPEKTVQLIEEAIKIDQNNDGFYHSLGIAYIATDQLDKAIDAMQKAIAIDKDKDSYYFELGALLERTGEFERAIKNIKRSIELNPMHSNAHNFLGYIYAMQGKSLDKALDHLNKALSIQPRNGYFLDSLSWIYFKKGESKKALRELKKAMVYTSPDPVLYSHLGDIHFSLMNYVEAGKAWKTSLFLTLEKVDDVDGELPDPKELEIKIQKAQRFLSNN</sequence>
<evidence type="ECO:0000313" key="3">
    <source>
        <dbReference type="EMBL" id="SVA45607.1"/>
    </source>
</evidence>
<dbReference type="Pfam" id="PF14559">
    <property type="entry name" value="TPR_19"/>
    <property type="match status" value="1"/>
</dbReference>
<keyword evidence="2" id="KW-0802">TPR repeat</keyword>
<protein>
    <submittedName>
        <fullName evidence="3">Uncharacterized protein</fullName>
    </submittedName>
</protein>
<dbReference type="AlphaFoldDB" id="A0A381W137"/>
<proteinExistence type="predicted"/>
<name>A0A381W137_9ZZZZ</name>
<organism evidence="3">
    <name type="scientific">marine metagenome</name>
    <dbReference type="NCBI Taxonomy" id="408172"/>
    <lineage>
        <taxon>unclassified sequences</taxon>
        <taxon>metagenomes</taxon>
        <taxon>ecological metagenomes</taxon>
    </lineage>
</organism>
<dbReference type="Pfam" id="PF05258">
    <property type="entry name" value="DciA"/>
    <property type="match status" value="1"/>
</dbReference>
<dbReference type="PANTHER" id="PTHR44858">
    <property type="entry name" value="TETRATRICOPEPTIDE REPEAT PROTEIN 6"/>
    <property type="match status" value="1"/>
</dbReference>
<evidence type="ECO:0000256" key="2">
    <source>
        <dbReference type="ARBA" id="ARBA00022803"/>
    </source>
</evidence>
<dbReference type="PROSITE" id="PS50293">
    <property type="entry name" value="TPR_REGION"/>
    <property type="match status" value="1"/>
</dbReference>
<dbReference type="InterPro" id="IPR011990">
    <property type="entry name" value="TPR-like_helical_dom_sf"/>
</dbReference>
<dbReference type="EMBL" id="UINC01010233">
    <property type="protein sequence ID" value="SVA45607.1"/>
    <property type="molecule type" value="Genomic_DNA"/>
</dbReference>
<reference evidence="3" key="1">
    <citation type="submission" date="2018-05" db="EMBL/GenBank/DDBJ databases">
        <authorList>
            <person name="Lanie J.A."/>
            <person name="Ng W.-L."/>
            <person name="Kazmierczak K.M."/>
            <person name="Andrzejewski T.M."/>
            <person name="Davidsen T.M."/>
            <person name="Wayne K.J."/>
            <person name="Tettelin H."/>
            <person name="Glass J.I."/>
            <person name="Rusch D."/>
            <person name="Podicherti R."/>
            <person name="Tsui H.-C.T."/>
            <person name="Winkler M.E."/>
        </authorList>
    </citation>
    <scope>NUCLEOTIDE SEQUENCE</scope>
</reference>
<gene>
    <name evidence="3" type="ORF">METZ01_LOCUS98461</name>
</gene>
<dbReference type="PANTHER" id="PTHR44858:SF1">
    <property type="entry name" value="UDP-N-ACETYLGLUCOSAMINE--PEPTIDE N-ACETYLGLUCOSAMINYLTRANSFERASE SPINDLY-RELATED"/>
    <property type="match status" value="1"/>
</dbReference>
<dbReference type="InterPro" id="IPR007922">
    <property type="entry name" value="DciA-like"/>
</dbReference>